<evidence type="ECO:0000313" key="2">
    <source>
        <dbReference type="Proteomes" id="UP000002012"/>
    </source>
</evidence>
<dbReference type="Proteomes" id="UP000002012">
    <property type="component" value="Chromosome"/>
</dbReference>
<dbReference type="eggNOG" id="COG1403">
    <property type="taxonomic scope" value="Bacteria"/>
</dbReference>
<dbReference type="RefSeq" id="WP_013010081.1">
    <property type="nucleotide sequence ID" value="NC_013943.1"/>
</dbReference>
<dbReference type="EMBL" id="CP001968">
    <property type="protein sequence ID" value="ADD67547.1"/>
    <property type="molecule type" value="Genomic_DNA"/>
</dbReference>
<dbReference type="OrthoDB" id="9802901at2"/>
<protein>
    <submittedName>
        <fullName evidence="1">Uncharacterized protein</fullName>
    </submittedName>
</protein>
<organism evidence="1 2">
    <name type="scientific">Denitrovibrio acetiphilus (strain DSM 12809 / NBRC 114555 / N2460)</name>
    <dbReference type="NCBI Taxonomy" id="522772"/>
    <lineage>
        <taxon>Bacteria</taxon>
        <taxon>Pseudomonadati</taxon>
        <taxon>Deferribacterota</taxon>
        <taxon>Deferribacteres</taxon>
        <taxon>Deferribacterales</taxon>
        <taxon>Geovibrionaceae</taxon>
        <taxon>Denitrovibrio</taxon>
    </lineage>
</organism>
<keyword evidence="2" id="KW-1185">Reference proteome</keyword>
<reference evidence="1 2" key="1">
    <citation type="journal article" date="2010" name="Stand. Genomic Sci.">
        <title>Complete genome sequence of Denitrovibrio acetiphilus type strain (N2460).</title>
        <authorList>
            <person name="Kiss H."/>
            <person name="Lang E."/>
            <person name="Lapidus A."/>
            <person name="Copeland A."/>
            <person name="Nolan M."/>
            <person name="Glavina Del Rio T."/>
            <person name="Chen F."/>
            <person name="Lucas S."/>
            <person name="Tice H."/>
            <person name="Cheng J.F."/>
            <person name="Han C."/>
            <person name="Goodwin L."/>
            <person name="Pitluck S."/>
            <person name="Liolios K."/>
            <person name="Pati A."/>
            <person name="Ivanova N."/>
            <person name="Mavromatis K."/>
            <person name="Chen A."/>
            <person name="Palaniappan K."/>
            <person name="Land M."/>
            <person name="Hauser L."/>
            <person name="Chang Y.J."/>
            <person name="Jeffries C.D."/>
            <person name="Detter J.C."/>
            <person name="Brettin T."/>
            <person name="Spring S."/>
            <person name="Rohde M."/>
            <person name="Goker M."/>
            <person name="Woyke T."/>
            <person name="Bristow J."/>
            <person name="Eisen J.A."/>
            <person name="Markowitz V."/>
            <person name="Hugenholtz P."/>
            <person name="Kyrpides N.C."/>
            <person name="Klenk H.P."/>
        </authorList>
    </citation>
    <scope>NUCLEOTIDE SEQUENCE [LARGE SCALE GENOMIC DNA]</scope>
    <source>
        <strain evidence="2">DSM 12809 / NBRC 114555 / N2460</strain>
    </source>
</reference>
<sequence>MSKQVFTSFEREAIWTAYNRKCAYTGRQLEIDNFHIEHIIPESIAQNKNELDKIIRNFGLPNDFDIFGYENLLPSHPSANLTKGNKTLISTPFFINLAIEKKPIIENNIKKLQEMASRSKFIMSIKQAFERDIITEQKMNELITLFDSKPNDAFNILVELEFKNKVVFNKVSKNEINELLNMPLDTIDKLFRTKDGKKEEYVIQTCNDYFKALENGFYPFTTYDMARTTHLEQKCGLLKAIQDARLPLTSYISEPKKSILDTNLLSFNFFPWIAENSSRPIYRETYSDMIKRGEAKVISTTSHSITIEHAGLRQSLTEVMRADFDNDGIEDILLFESYHVTQGTFGYGEIRIISIKEKDGNFVIVK</sequence>
<dbReference type="Gene3D" id="1.10.30.50">
    <property type="match status" value="1"/>
</dbReference>
<dbReference type="PaxDb" id="522772-Dacet_0764"/>
<evidence type="ECO:0000313" key="1">
    <source>
        <dbReference type="EMBL" id="ADD67547.1"/>
    </source>
</evidence>
<proteinExistence type="predicted"/>
<dbReference type="AlphaFoldDB" id="D4H5C7"/>
<gene>
    <name evidence="1" type="ordered locus">Dacet_0764</name>
</gene>
<dbReference type="InterPro" id="IPR003615">
    <property type="entry name" value="HNH_nuc"/>
</dbReference>
<name>D4H5C7_DENA2</name>
<dbReference type="InParanoid" id="D4H5C7"/>
<accession>D4H5C7</accession>
<dbReference type="CDD" id="cd00085">
    <property type="entry name" value="HNHc"/>
    <property type="match status" value="1"/>
</dbReference>
<dbReference type="HOGENOM" id="CLU_732857_0_0_0"/>
<dbReference type="STRING" id="522772.Dacet_0764"/>
<dbReference type="KEGG" id="dap:Dacet_0764"/>